<keyword evidence="1" id="KW-0808">Transferase</keyword>
<keyword evidence="2" id="KW-1185">Reference proteome</keyword>
<organism evidence="1 2">
    <name type="scientific">Nonlabens mediterrranea</name>
    <dbReference type="NCBI Taxonomy" id="1419947"/>
    <lineage>
        <taxon>Bacteria</taxon>
        <taxon>Pseudomonadati</taxon>
        <taxon>Bacteroidota</taxon>
        <taxon>Flavobacteriia</taxon>
        <taxon>Flavobacteriales</taxon>
        <taxon>Flavobacteriaceae</taxon>
        <taxon>Nonlabens</taxon>
    </lineage>
</organism>
<sequence>MLRHPASYRDPSGFIYQDNGEYFRQINPSYFKEYHAIKNSNVYNQLWKKNWLIYHEEISVTSDKITLKPTQLNFLTYPYEWSFTAYKHAAQLTLRMQMFLLEKGFSLKDASAFNITFNNGKAVFIDTLSIEKYRDKEPWKGLKQFNEHFFAPLLLAQQHGSYYLKTLQHRINGFPLDEAAKLLSWKTKLSPTIYSHIYYLGKQKNDSIGEISTSIPSKGLDKVSQIKMLKALEMYISKMSLKENTEWSAYYKQTNYIDQAFTYKKDLIKNWNSTLNTEKIIDLGGNNGTFSKIVLPDANQVIVSDIDQSAIDDCYISNIKNKETQIIPMVTDLMQPAASIGFNNEERDSFVSRVQSFSPDLSMALALIHHLTLSGNVPFEMSASFFKSLSTYLIIEFPDRQDSWVQFILKSKRDAIELFNDYNLTNFENSYKKHYSIIKKEAIKGSHRTLYLMKRNER</sequence>
<evidence type="ECO:0000313" key="2">
    <source>
        <dbReference type="Proteomes" id="UP001194729"/>
    </source>
</evidence>
<protein>
    <submittedName>
        <fullName evidence="1">Class I SAM-dependent methyltransferase</fullName>
    </submittedName>
</protein>
<accession>A0ABS0AAK6</accession>
<dbReference type="SUPFAM" id="SSF53335">
    <property type="entry name" value="S-adenosyl-L-methionine-dependent methyltransferases"/>
    <property type="match status" value="1"/>
</dbReference>
<dbReference type="Proteomes" id="UP001194729">
    <property type="component" value="Unassembled WGS sequence"/>
</dbReference>
<evidence type="ECO:0000313" key="1">
    <source>
        <dbReference type="EMBL" id="MBF4985808.1"/>
    </source>
</evidence>
<dbReference type="Gene3D" id="3.40.50.150">
    <property type="entry name" value="Vaccinia Virus protein VP39"/>
    <property type="match status" value="1"/>
</dbReference>
<gene>
    <name evidence="1" type="ORF">FNJ87_16245</name>
</gene>
<name>A0ABS0AAK6_9FLAO</name>
<dbReference type="EMBL" id="JADKYU010000854">
    <property type="protein sequence ID" value="MBF4985808.1"/>
    <property type="molecule type" value="Genomic_DNA"/>
</dbReference>
<dbReference type="GO" id="GO:0032259">
    <property type="term" value="P:methylation"/>
    <property type="evidence" value="ECO:0007669"/>
    <property type="project" value="UniProtKB-KW"/>
</dbReference>
<proteinExistence type="predicted"/>
<dbReference type="GO" id="GO:0008168">
    <property type="term" value="F:methyltransferase activity"/>
    <property type="evidence" value="ECO:0007669"/>
    <property type="project" value="UniProtKB-KW"/>
</dbReference>
<comment type="caution">
    <text evidence="1">The sequence shown here is derived from an EMBL/GenBank/DDBJ whole genome shotgun (WGS) entry which is preliminary data.</text>
</comment>
<keyword evidence="1" id="KW-0489">Methyltransferase</keyword>
<reference evidence="1 2" key="1">
    <citation type="submission" date="2020-11" db="EMBL/GenBank/DDBJ databases">
        <title>P. mediterranea TC4 genome.</title>
        <authorList>
            <person name="Molmeret M."/>
        </authorList>
    </citation>
    <scope>NUCLEOTIDE SEQUENCE [LARGE SCALE GENOMIC DNA]</scope>
    <source>
        <strain evidence="1 2">TC4</strain>
    </source>
</reference>
<dbReference type="InterPro" id="IPR029063">
    <property type="entry name" value="SAM-dependent_MTases_sf"/>
</dbReference>